<gene>
    <name evidence="3" type="ORF">PQ455_18630</name>
</gene>
<evidence type="ECO:0000313" key="3">
    <source>
        <dbReference type="EMBL" id="WCT73597.1"/>
    </source>
</evidence>
<organism evidence="3 4">
    <name type="scientific">Sphingomonas naphthae</name>
    <dbReference type="NCBI Taxonomy" id="1813468"/>
    <lineage>
        <taxon>Bacteria</taxon>
        <taxon>Pseudomonadati</taxon>
        <taxon>Pseudomonadota</taxon>
        <taxon>Alphaproteobacteria</taxon>
        <taxon>Sphingomonadales</taxon>
        <taxon>Sphingomonadaceae</taxon>
        <taxon>Sphingomonas</taxon>
    </lineage>
</organism>
<dbReference type="InterPro" id="IPR036291">
    <property type="entry name" value="NAD(P)-bd_dom_sf"/>
</dbReference>
<accession>A0ABY7TK45</accession>
<dbReference type="PANTHER" id="PTHR45024">
    <property type="entry name" value="DEHYDROGENASES, SHORT CHAIN"/>
    <property type="match status" value="1"/>
</dbReference>
<sequence>MADDIRFDGRAILVTGAGRGIGAAQAMLLAARGARVVVADKGAALDGEGKDQGPADSVVAAIRAAGGEAVACAADIATEAGATAAVHACIDAFGRIDGLCHYASTSPDLTTADALSTPDLDLVMRINPMAGLWLARAAWPHMAAAGYGRIVLTTSAGIYGSFGNAPYAAAKAAVIGAIRCLAIEGAAHGILANAVAPAAWTRMTDRLHESAFTRWFSETMTPDKVAPPVAFLLSDACATSGETFAIGGGRVARIAFAETGGAFDVATIEQARDALPGVLSADDWLFPRDLTERSGAVTALYGLDLRLEASGGIAVRPIAKE</sequence>
<dbReference type="InterPro" id="IPR051687">
    <property type="entry name" value="Peroxisomal_Beta-Oxidation"/>
</dbReference>
<protein>
    <submittedName>
        <fullName evidence="3">SDR family NAD(P)-dependent oxidoreductase</fullName>
    </submittedName>
</protein>
<evidence type="ECO:0000313" key="4">
    <source>
        <dbReference type="Proteomes" id="UP001220395"/>
    </source>
</evidence>
<dbReference type="InterPro" id="IPR002347">
    <property type="entry name" value="SDR_fam"/>
</dbReference>
<keyword evidence="4" id="KW-1185">Reference proteome</keyword>
<dbReference type="Pfam" id="PF00106">
    <property type="entry name" value="adh_short"/>
    <property type="match status" value="1"/>
</dbReference>
<evidence type="ECO:0000256" key="1">
    <source>
        <dbReference type="ARBA" id="ARBA00006484"/>
    </source>
</evidence>
<dbReference type="EMBL" id="CP117411">
    <property type="protein sequence ID" value="WCT73597.1"/>
    <property type="molecule type" value="Genomic_DNA"/>
</dbReference>
<keyword evidence="2" id="KW-0560">Oxidoreductase</keyword>
<comment type="similarity">
    <text evidence="1">Belongs to the short-chain dehydrogenases/reductases (SDR) family.</text>
</comment>
<name>A0ABY7TK45_9SPHN</name>
<proteinExistence type="inferred from homology"/>
<reference evidence="3 4" key="1">
    <citation type="submission" date="2023-02" db="EMBL/GenBank/DDBJ databases">
        <title>Genome sequence of Sphingomonas naphthae.</title>
        <authorList>
            <person name="Kim S."/>
            <person name="Heo J."/>
            <person name="Kwon S.-W."/>
        </authorList>
    </citation>
    <scope>NUCLEOTIDE SEQUENCE [LARGE SCALE GENOMIC DNA]</scope>
    <source>
        <strain evidence="3 4">KACC 18716</strain>
    </source>
</reference>
<dbReference type="PANTHER" id="PTHR45024:SF2">
    <property type="entry name" value="SCP2 DOMAIN-CONTAINING PROTEIN"/>
    <property type="match status" value="1"/>
</dbReference>
<dbReference type="RefSeq" id="WP_273687951.1">
    <property type="nucleotide sequence ID" value="NZ_CP117411.1"/>
</dbReference>
<dbReference type="Gene3D" id="3.40.50.720">
    <property type="entry name" value="NAD(P)-binding Rossmann-like Domain"/>
    <property type="match status" value="1"/>
</dbReference>
<dbReference type="SUPFAM" id="SSF51735">
    <property type="entry name" value="NAD(P)-binding Rossmann-fold domains"/>
    <property type="match status" value="1"/>
</dbReference>
<evidence type="ECO:0000256" key="2">
    <source>
        <dbReference type="ARBA" id="ARBA00023002"/>
    </source>
</evidence>
<dbReference type="Proteomes" id="UP001220395">
    <property type="component" value="Chromosome"/>
</dbReference>
<dbReference type="PRINTS" id="PR00081">
    <property type="entry name" value="GDHRDH"/>
</dbReference>